<dbReference type="RefSeq" id="WP_189128622.1">
    <property type="nucleotide sequence ID" value="NZ_BMNH01000038.1"/>
</dbReference>
<dbReference type="Proteomes" id="UP000646523">
    <property type="component" value="Unassembled WGS sequence"/>
</dbReference>
<protein>
    <recommendedName>
        <fullName evidence="1">AAA+ ATPase domain-containing protein</fullName>
    </recommendedName>
</protein>
<dbReference type="InterPro" id="IPR011704">
    <property type="entry name" value="ATPase_dyneun-rel_AAA"/>
</dbReference>
<proteinExistence type="predicted"/>
<dbReference type="SUPFAM" id="SSF52540">
    <property type="entry name" value="P-loop containing nucleoside triphosphate hydrolases"/>
    <property type="match status" value="1"/>
</dbReference>
<dbReference type="PANTHER" id="PTHR37291">
    <property type="entry name" value="5-METHYLCYTOSINE-SPECIFIC RESTRICTION ENZYME B"/>
    <property type="match status" value="1"/>
</dbReference>
<dbReference type="SMART" id="SM00382">
    <property type="entry name" value="AAA"/>
    <property type="match status" value="1"/>
</dbReference>
<reference evidence="2" key="1">
    <citation type="journal article" date="2014" name="Int. J. Syst. Evol. Microbiol.">
        <title>Complete genome sequence of Corynebacterium casei LMG S-19264T (=DSM 44701T), isolated from a smear-ripened cheese.</title>
        <authorList>
            <consortium name="US DOE Joint Genome Institute (JGI-PGF)"/>
            <person name="Walter F."/>
            <person name="Albersmeier A."/>
            <person name="Kalinowski J."/>
            <person name="Ruckert C."/>
        </authorList>
    </citation>
    <scope>NUCLEOTIDE SEQUENCE</scope>
    <source>
        <strain evidence="2">CGMCC 4.7368</strain>
    </source>
</reference>
<name>A0A917ZF22_9ACTN</name>
<evidence type="ECO:0000313" key="2">
    <source>
        <dbReference type="EMBL" id="GGO81653.1"/>
    </source>
</evidence>
<evidence type="ECO:0000259" key="1">
    <source>
        <dbReference type="SMART" id="SM00382"/>
    </source>
</evidence>
<gene>
    <name evidence="2" type="ORF">GCM10012289_71120</name>
</gene>
<organism evidence="2 3">
    <name type="scientific">Nonomuraea cavernae</name>
    <dbReference type="NCBI Taxonomy" id="2045107"/>
    <lineage>
        <taxon>Bacteria</taxon>
        <taxon>Bacillati</taxon>
        <taxon>Actinomycetota</taxon>
        <taxon>Actinomycetes</taxon>
        <taxon>Streptosporangiales</taxon>
        <taxon>Streptosporangiaceae</taxon>
        <taxon>Nonomuraea</taxon>
    </lineage>
</organism>
<dbReference type="GO" id="GO:0005524">
    <property type="term" value="F:ATP binding"/>
    <property type="evidence" value="ECO:0007669"/>
    <property type="project" value="InterPro"/>
</dbReference>
<feature type="domain" description="AAA+ ATPase" evidence="1">
    <location>
        <begin position="510"/>
        <end position="704"/>
    </location>
</feature>
<dbReference type="Gene3D" id="3.40.50.300">
    <property type="entry name" value="P-loop containing nucleotide triphosphate hydrolases"/>
    <property type="match status" value="1"/>
</dbReference>
<dbReference type="GO" id="GO:0016887">
    <property type="term" value="F:ATP hydrolysis activity"/>
    <property type="evidence" value="ECO:0007669"/>
    <property type="project" value="InterPro"/>
</dbReference>
<sequence length="817" mass="91834">MSDKISETIKYEGKFFRLTPSTGTVICSKTGKDIHHNEDCQHLSGGDQSTWRFYEDPDRLTWRRLIDAAPSNDHDGRRKFAQVNGLLNGAGRPIIDACDDCVLKEVSVTNDGRPVRMTLTEALAEFDRSSLADEVAKANAEIEKVHHDFPLSAWTDMPLDRYALGVSDYKSTFCYLMEYGTRELGGIGGGSARKHMIFRQKKDQLWYHDRAFADEQQAWVHLRQGFLEAFSSVENGQVAAVDGIEALRSGPSLTAKTLYVYFPDHMLPIYARDYVRHFISLLSDEDTSKLEPFEAHAMLKQLIDATGHFAGWHPREIMHFLYWWNNPKQDASIVKIAPGAGAKYWQECLNGGYICVGWDDVGDLTAYTSEDDFVEAFRSAYGQEYKNNRSKITAKGRELWRLTQLQAGDLIVANKGVQEILAVGRVTETGYHWRDDRAEYRHAVAVDWDPSYAQTLPEAEKSWGTVTVANVPARLWRGIRQKPGVTIKPDPVKVQPADPLFMALTEALARKGQLVLFGPPGTGKTYTSLRFAAWWLSQKLGLTPEPSLDGAALQRVLSKLSQRNGRSAGHLTQVTFHPAFGYEDFIEGFRPVENGGSGLRLSLVDGVFKRICRAAEQDPGRPYLLLIDEINRGDIPKIFGELITLLEKDKRGLTVVLPQSGEDFSVPSNVHVLGTMNTADRSIRLLDSALRRRFAFEELLPDSSLLYGSRAGKVDLGELLDELNRRVLKDLGRERQIGHSFFLADGRPLQDEAMLAAVVRNEVLPLLQEYVYDDYSMLAKFFGPEIVDVVDHRLNELSNEKLIDALYAELQVDAGVR</sequence>
<dbReference type="InterPro" id="IPR027417">
    <property type="entry name" value="P-loop_NTPase"/>
</dbReference>
<evidence type="ECO:0000313" key="3">
    <source>
        <dbReference type="Proteomes" id="UP000646523"/>
    </source>
</evidence>
<dbReference type="PANTHER" id="PTHR37291:SF1">
    <property type="entry name" value="TYPE IV METHYL-DIRECTED RESTRICTION ENZYME ECOKMCRB SUBUNIT"/>
    <property type="match status" value="1"/>
</dbReference>
<comment type="caution">
    <text evidence="2">The sequence shown here is derived from an EMBL/GenBank/DDBJ whole genome shotgun (WGS) entry which is preliminary data.</text>
</comment>
<dbReference type="Pfam" id="PF07728">
    <property type="entry name" value="AAA_5"/>
    <property type="match status" value="1"/>
</dbReference>
<accession>A0A917ZF22</accession>
<dbReference type="InterPro" id="IPR003593">
    <property type="entry name" value="AAA+_ATPase"/>
</dbReference>
<dbReference type="InterPro" id="IPR052934">
    <property type="entry name" value="Methyl-DNA_Rec/Restrict_Enz"/>
</dbReference>
<dbReference type="EMBL" id="BMNH01000038">
    <property type="protein sequence ID" value="GGO81653.1"/>
    <property type="molecule type" value="Genomic_DNA"/>
</dbReference>
<dbReference type="AlphaFoldDB" id="A0A917ZF22"/>
<keyword evidence="3" id="KW-1185">Reference proteome</keyword>
<reference evidence="2" key="2">
    <citation type="submission" date="2020-09" db="EMBL/GenBank/DDBJ databases">
        <authorList>
            <person name="Sun Q."/>
            <person name="Zhou Y."/>
        </authorList>
    </citation>
    <scope>NUCLEOTIDE SEQUENCE</scope>
    <source>
        <strain evidence="2">CGMCC 4.7368</strain>
    </source>
</reference>